<dbReference type="AlphaFoldDB" id="A0A5A7MVZ7"/>
<comment type="caution">
    <text evidence="1">The sequence shown here is derived from an EMBL/GenBank/DDBJ whole genome shotgun (WGS) entry which is preliminary data.</text>
</comment>
<dbReference type="EMBL" id="BKCL01000014">
    <property type="protein sequence ID" value="GEQ99218.1"/>
    <property type="molecule type" value="Genomic_DNA"/>
</dbReference>
<dbReference type="Proteomes" id="UP000322084">
    <property type="component" value="Unassembled WGS sequence"/>
</dbReference>
<organism evidence="1 2">
    <name type="scientific">Iodidimonas gelatinilytica</name>
    <dbReference type="NCBI Taxonomy" id="1236966"/>
    <lineage>
        <taxon>Bacteria</taxon>
        <taxon>Pseudomonadati</taxon>
        <taxon>Pseudomonadota</taxon>
        <taxon>Alphaproteobacteria</taxon>
        <taxon>Iodidimonadales</taxon>
        <taxon>Iodidimonadaceae</taxon>
        <taxon>Iodidimonas</taxon>
    </lineage>
</organism>
<evidence type="ECO:0000313" key="2">
    <source>
        <dbReference type="Proteomes" id="UP000322084"/>
    </source>
</evidence>
<proteinExistence type="predicted"/>
<gene>
    <name evidence="1" type="ORF">JCM17844_28550</name>
</gene>
<protein>
    <submittedName>
        <fullName evidence="1">Uncharacterized protein</fullName>
    </submittedName>
</protein>
<evidence type="ECO:0000313" key="1">
    <source>
        <dbReference type="EMBL" id="GEQ99218.1"/>
    </source>
</evidence>
<sequence>MAEWLEAVQDVGSAIEARGVGYARLKALGQEIGEEVDPQRVWFRSLDAAKDVHEENAVKRAFREWADGDSVASHIAYGIDVFCTGDEGKSNADKSILDAQNREWLEEKYDVRFMTVRELLSHLQSAGLV</sequence>
<accession>A0A5A7MVZ7</accession>
<reference evidence="1 2" key="1">
    <citation type="submission" date="2019-09" db="EMBL/GenBank/DDBJ databases">
        <title>NBRP : Genome information of microbial organism related human and environment.</title>
        <authorList>
            <person name="Hattori M."/>
            <person name="Oshima K."/>
            <person name="Inaba H."/>
            <person name="Suda W."/>
            <person name="Sakamoto M."/>
            <person name="Iino T."/>
            <person name="Kitahara M."/>
            <person name="Oshida Y."/>
            <person name="Iida T."/>
            <person name="Kudo T."/>
            <person name="Itoh T."/>
            <person name="Ohkuma M."/>
        </authorList>
    </citation>
    <scope>NUCLEOTIDE SEQUENCE [LARGE SCALE GENOMIC DNA]</scope>
    <source>
        <strain evidence="1 2">Hi-2</strain>
    </source>
</reference>
<name>A0A5A7MVZ7_9PROT</name>